<dbReference type="Gene3D" id="1.10.260.40">
    <property type="entry name" value="lambda repressor-like DNA-binding domains"/>
    <property type="match status" value="1"/>
</dbReference>
<sequence length="143" mass="15962">MTAKEVINAILMQENITGSQLAKDMGLSRPQAVYDILNGKVLKVSARMANLIHTSKPMYNIDWLLTGEGNMLNDDIPATSIRAEKPNEQIDSLSVINRLIEINAQKDVEIRELRQAYEHLARCFEKLANGETITPADKKAISI</sequence>
<gene>
    <name evidence="1" type="ORF">CFT61_01775</name>
    <name evidence="2" type="ORF">DW250_05290</name>
</gene>
<dbReference type="EMBL" id="NMPZ01000001">
    <property type="protein sequence ID" value="OXL45473.1"/>
    <property type="molecule type" value="Genomic_DNA"/>
</dbReference>
<dbReference type="EMBL" id="QRIN01000016">
    <property type="protein sequence ID" value="RHG67071.1"/>
    <property type="molecule type" value="Genomic_DNA"/>
</dbReference>
<evidence type="ECO:0000313" key="2">
    <source>
        <dbReference type="EMBL" id="RHG67071.1"/>
    </source>
</evidence>
<dbReference type="AlphaFoldDB" id="A0A229I9M3"/>
<reference evidence="2 4" key="2">
    <citation type="submission" date="2018-08" db="EMBL/GenBank/DDBJ databases">
        <title>A genome reference for cultivated species of the human gut microbiota.</title>
        <authorList>
            <person name="Zou Y."/>
            <person name="Xue W."/>
            <person name="Luo G."/>
        </authorList>
    </citation>
    <scope>NUCLEOTIDE SEQUENCE [LARGE SCALE GENOMIC DNA]</scope>
    <source>
        <strain evidence="2 4">AM22-1</strain>
    </source>
</reference>
<dbReference type="Proteomes" id="UP000286501">
    <property type="component" value="Unassembled WGS sequence"/>
</dbReference>
<evidence type="ECO:0000313" key="4">
    <source>
        <dbReference type="Proteomes" id="UP000286501"/>
    </source>
</evidence>
<protein>
    <recommendedName>
        <fullName evidence="5">XRE family transcriptional regulator</fullName>
    </recommendedName>
</protein>
<proteinExistence type="predicted"/>
<dbReference type="RefSeq" id="WP_089542743.1">
    <property type="nucleotide sequence ID" value="NZ_JAPDVJ010000001.1"/>
</dbReference>
<evidence type="ECO:0000313" key="1">
    <source>
        <dbReference type="EMBL" id="OXL45473.1"/>
    </source>
</evidence>
<dbReference type="InterPro" id="IPR010982">
    <property type="entry name" value="Lambda_DNA-bd_dom_sf"/>
</dbReference>
<dbReference type="GO" id="GO:0003677">
    <property type="term" value="F:DNA binding"/>
    <property type="evidence" value="ECO:0007669"/>
    <property type="project" value="InterPro"/>
</dbReference>
<reference evidence="1 3" key="1">
    <citation type="submission" date="2017-07" db="EMBL/GenBank/DDBJ databases">
        <title>Draft genome sequence of Prevotella copri isolated from the gut of healthy adult Indian.</title>
        <authorList>
            <person name="Das B."/>
            <person name="Bag S."/>
            <person name="Ghosh T.S."/>
        </authorList>
    </citation>
    <scope>NUCLEOTIDE SEQUENCE [LARGE SCALE GENOMIC DNA]</scope>
    <source>
        <strain evidence="1 3">Indica</strain>
    </source>
</reference>
<comment type="caution">
    <text evidence="2">The sequence shown here is derived from an EMBL/GenBank/DDBJ whole genome shotgun (WGS) entry which is preliminary data.</text>
</comment>
<dbReference type="Proteomes" id="UP000215155">
    <property type="component" value="Unassembled WGS sequence"/>
</dbReference>
<name>A0A229I9M3_9BACT</name>
<evidence type="ECO:0000313" key="3">
    <source>
        <dbReference type="Proteomes" id="UP000215155"/>
    </source>
</evidence>
<organism evidence="2 4">
    <name type="scientific">Segatella copri</name>
    <dbReference type="NCBI Taxonomy" id="165179"/>
    <lineage>
        <taxon>Bacteria</taxon>
        <taxon>Pseudomonadati</taxon>
        <taxon>Bacteroidota</taxon>
        <taxon>Bacteroidia</taxon>
        <taxon>Bacteroidales</taxon>
        <taxon>Prevotellaceae</taxon>
        <taxon>Segatella</taxon>
    </lineage>
</organism>
<accession>A0A229I9M3</accession>
<evidence type="ECO:0008006" key="5">
    <source>
        <dbReference type="Google" id="ProtNLM"/>
    </source>
</evidence>